<evidence type="ECO:0000313" key="2">
    <source>
        <dbReference type="Proteomes" id="UP001241377"/>
    </source>
</evidence>
<evidence type="ECO:0000313" key="1">
    <source>
        <dbReference type="EMBL" id="KAJ9106539.1"/>
    </source>
</evidence>
<comment type="caution">
    <text evidence="1">The sequence shown here is derived from an EMBL/GenBank/DDBJ whole genome shotgun (WGS) entry which is preliminary data.</text>
</comment>
<proteinExistence type="predicted"/>
<keyword evidence="2" id="KW-1185">Reference proteome</keyword>
<name>A0ACC2W462_9TREE</name>
<sequence length="317" mass="34382">MSSGVDAKSITIIAEYFPGDLSINYTSPYAGAYFSACIEESNLKYSSYTYENLPKLLKALGTGCGLGMVPSSEHVAEELDKEYIAKLSAFLKDFTVAKSEVPGAIMRVSYKAWVFNAPLLIQNLFNYLKGLGVQAHRKKLKSIDEAFDAETKAVFNCTGNGAATLEGVSDKKCYPTRGQVVVVSAPHINECVLLWTDTSTYIIKRPDSALHEVVLGGFYQGGNSDPNTYGDESKNILERTTRLFPKLLTENPLGTTLESLPVIRVVAGIRPTRQCGARIETETRNGGQIIVHNYGAGGEGYLCGLGMSHEAVQLAIS</sequence>
<reference evidence="1" key="1">
    <citation type="submission" date="2023-04" db="EMBL/GenBank/DDBJ databases">
        <title>Draft Genome sequencing of Naganishia species isolated from polar environments using Oxford Nanopore Technology.</title>
        <authorList>
            <person name="Leo P."/>
            <person name="Venkateswaran K."/>
        </authorList>
    </citation>
    <scope>NUCLEOTIDE SEQUENCE</scope>
    <source>
        <strain evidence="1">MNA-CCFEE 5261</strain>
    </source>
</reference>
<dbReference type="Proteomes" id="UP001241377">
    <property type="component" value="Unassembled WGS sequence"/>
</dbReference>
<accession>A0ACC2W462</accession>
<dbReference type="EMBL" id="JASBWR010000030">
    <property type="protein sequence ID" value="KAJ9106539.1"/>
    <property type="molecule type" value="Genomic_DNA"/>
</dbReference>
<protein>
    <submittedName>
        <fullName evidence="1">Uncharacterized protein</fullName>
    </submittedName>
</protein>
<gene>
    <name evidence="1" type="ORF">QFC19_003271</name>
</gene>
<organism evidence="1 2">
    <name type="scientific">Naganishia cerealis</name>
    <dbReference type="NCBI Taxonomy" id="610337"/>
    <lineage>
        <taxon>Eukaryota</taxon>
        <taxon>Fungi</taxon>
        <taxon>Dikarya</taxon>
        <taxon>Basidiomycota</taxon>
        <taxon>Agaricomycotina</taxon>
        <taxon>Tremellomycetes</taxon>
        <taxon>Filobasidiales</taxon>
        <taxon>Filobasidiaceae</taxon>
        <taxon>Naganishia</taxon>
    </lineage>
</organism>